<feature type="region of interest" description="Disordered" evidence="1">
    <location>
        <begin position="37"/>
        <end position="71"/>
    </location>
</feature>
<keyword evidence="3" id="KW-1185">Reference proteome</keyword>
<dbReference type="AlphaFoldDB" id="A0AAN6T692"/>
<evidence type="ECO:0000313" key="2">
    <source>
        <dbReference type="EMBL" id="KAK4105791.1"/>
    </source>
</evidence>
<organism evidence="2 3">
    <name type="scientific">Parathielavia hyrcaniae</name>
    <dbReference type="NCBI Taxonomy" id="113614"/>
    <lineage>
        <taxon>Eukaryota</taxon>
        <taxon>Fungi</taxon>
        <taxon>Dikarya</taxon>
        <taxon>Ascomycota</taxon>
        <taxon>Pezizomycotina</taxon>
        <taxon>Sordariomycetes</taxon>
        <taxon>Sordariomycetidae</taxon>
        <taxon>Sordariales</taxon>
        <taxon>Chaetomiaceae</taxon>
        <taxon>Parathielavia</taxon>
    </lineage>
</organism>
<reference evidence="2" key="1">
    <citation type="journal article" date="2023" name="Mol. Phylogenet. Evol.">
        <title>Genome-scale phylogeny and comparative genomics of the fungal order Sordariales.</title>
        <authorList>
            <person name="Hensen N."/>
            <person name="Bonometti L."/>
            <person name="Westerberg I."/>
            <person name="Brannstrom I.O."/>
            <person name="Guillou S."/>
            <person name="Cros-Aarteil S."/>
            <person name="Calhoun S."/>
            <person name="Haridas S."/>
            <person name="Kuo A."/>
            <person name="Mondo S."/>
            <person name="Pangilinan J."/>
            <person name="Riley R."/>
            <person name="LaButti K."/>
            <person name="Andreopoulos B."/>
            <person name="Lipzen A."/>
            <person name="Chen C."/>
            <person name="Yan M."/>
            <person name="Daum C."/>
            <person name="Ng V."/>
            <person name="Clum A."/>
            <person name="Steindorff A."/>
            <person name="Ohm R.A."/>
            <person name="Martin F."/>
            <person name="Silar P."/>
            <person name="Natvig D.O."/>
            <person name="Lalanne C."/>
            <person name="Gautier V."/>
            <person name="Ament-Velasquez S.L."/>
            <person name="Kruys A."/>
            <person name="Hutchinson M.I."/>
            <person name="Powell A.J."/>
            <person name="Barry K."/>
            <person name="Miller A.N."/>
            <person name="Grigoriev I.V."/>
            <person name="Debuchy R."/>
            <person name="Gladieux P."/>
            <person name="Hiltunen Thoren M."/>
            <person name="Johannesson H."/>
        </authorList>
    </citation>
    <scope>NUCLEOTIDE SEQUENCE</scope>
    <source>
        <strain evidence="2">CBS 757.83</strain>
    </source>
</reference>
<comment type="caution">
    <text evidence="2">The sequence shown here is derived from an EMBL/GenBank/DDBJ whole genome shotgun (WGS) entry which is preliminary data.</text>
</comment>
<name>A0AAN6T692_9PEZI</name>
<evidence type="ECO:0000256" key="1">
    <source>
        <dbReference type="SAM" id="MobiDB-lite"/>
    </source>
</evidence>
<proteinExistence type="predicted"/>
<sequence>MPRSIINHSTPNGGTKINTINSTHNVQTTQLECQGKEKYSPGFPEFSHRAMGTEPLQSDTKRHQNAIHHNS</sequence>
<protein>
    <submittedName>
        <fullName evidence="2">Uncharacterized protein</fullName>
    </submittedName>
</protein>
<dbReference type="Proteomes" id="UP001305647">
    <property type="component" value="Unassembled WGS sequence"/>
</dbReference>
<gene>
    <name evidence="2" type="ORF">N658DRAFT_133001</name>
</gene>
<accession>A0AAN6T692</accession>
<evidence type="ECO:0000313" key="3">
    <source>
        <dbReference type="Proteomes" id="UP001305647"/>
    </source>
</evidence>
<dbReference type="EMBL" id="MU863625">
    <property type="protein sequence ID" value="KAK4105791.1"/>
    <property type="molecule type" value="Genomic_DNA"/>
</dbReference>
<reference evidence="2" key="2">
    <citation type="submission" date="2023-05" db="EMBL/GenBank/DDBJ databases">
        <authorList>
            <consortium name="Lawrence Berkeley National Laboratory"/>
            <person name="Steindorff A."/>
            <person name="Hensen N."/>
            <person name="Bonometti L."/>
            <person name="Westerberg I."/>
            <person name="Brannstrom I.O."/>
            <person name="Guillou S."/>
            <person name="Cros-Aarteil S."/>
            <person name="Calhoun S."/>
            <person name="Haridas S."/>
            <person name="Kuo A."/>
            <person name="Mondo S."/>
            <person name="Pangilinan J."/>
            <person name="Riley R."/>
            <person name="Labutti K."/>
            <person name="Andreopoulos B."/>
            <person name="Lipzen A."/>
            <person name="Chen C."/>
            <person name="Yanf M."/>
            <person name="Daum C."/>
            <person name="Ng V."/>
            <person name="Clum A."/>
            <person name="Ohm R."/>
            <person name="Martin F."/>
            <person name="Silar P."/>
            <person name="Natvig D."/>
            <person name="Lalanne C."/>
            <person name="Gautier V."/>
            <person name="Ament-Velasquez S.L."/>
            <person name="Kruys A."/>
            <person name="Hutchinson M.I."/>
            <person name="Powell A.J."/>
            <person name="Barry K."/>
            <person name="Miller A.N."/>
            <person name="Grigoriev I.V."/>
            <person name="Debuchy R."/>
            <person name="Gladieux P."/>
            <person name="Thoren M.H."/>
            <person name="Johannesson H."/>
        </authorList>
    </citation>
    <scope>NUCLEOTIDE SEQUENCE</scope>
    <source>
        <strain evidence="2">CBS 757.83</strain>
    </source>
</reference>